<feature type="non-terminal residue" evidence="2">
    <location>
        <position position="1"/>
    </location>
</feature>
<evidence type="ECO:0000313" key="3">
    <source>
        <dbReference type="Proteomes" id="UP000694240"/>
    </source>
</evidence>
<keyword evidence="3" id="KW-1185">Reference proteome</keyword>
<evidence type="ECO:0000313" key="2">
    <source>
        <dbReference type="EMBL" id="KAG7543499.1"/>
    </source>
</evidence>
<dbReference type="Pfam" id="PF24626">
    <property type="entry name" value="SH3_Tf2-1"/>
    <property type="match status" value="1"/>
</dbReference>
<gene>
    <name evidence="2" type="ORF">ISN45_Aa07g034100</name>
</gene>
<dbReference type="EMBL" id="JAEFBK010000012">
    <property type="protein sequence ID" value="KAG7543499.1"/>
    <property type="molecule type" value="Genomic_DNA"/>
</dbReference>
<sequence length="96" mass="11363">MKEGQDRQKSYADKRRRELEFEVRDRVYLKMAMLSGPNRSITENKLSPRYMDPFRIVEQVGPKCFQKDDEVLAKIPAELQPNLNLEARPVKVLERK</sequence>
<dbReference type="InterPro" id="IPR056924">
    <property type="entry name" value="SH3_Tf2-1"/>
</dbReference>
<evidence type="ECO:0000259" key="1">
    <source>
        <dbReference type="Pfam" id="PF24626"/>
    </source>
</evidence>
<feature type="domain" description="Tf2-1-like SH3-like" evidence="1">
    <location>
        <begin position="25"/>
        <end position="64"/>
    </location>
</feature>
<comment type="caution">
    <text evidence="2">The sequence shown here is derived from an EMBL/GenBank/DDBJ whole genome shotgun (WGS) entry which is preliminary data.</text>
</comment>
<name>A0A8T1YC59_9BRAS</name>
<dbReference type="Proteomes" id="UP000694240">
    <property type="component" value="Chromosome 12"/>
</dbReference>
<protein>
    <recommendedName>
        <fullName evidence="1">Tf2-1-like SH3-like domain-containing protein</fullName>
    </recommendedName>
</protein>
<dbReference type="AlphaFoldDB" id="A0A8T1YC59"/>
<proteinExistence type="predicted"/>
<reference evidence="2 3" key="1">
    <citation type="submission" date="2020-12" db="EMBL/GenBank/DDBJ databases">
        <title>Concerted genomic and epigenomic changes stabilize Arabidopsis allopolyploids.</title>
        <authorList>
            <person name="Chen Z."/>
        </authorList>
    </citation>
    <scope>NUCLEOTIDE SEQUENCE [LARGE SCALE GENOMIC DNA]</scope>
    <source>
        <strain evidence="2">Allo738</strain>
        <tissue evidence="2">Leaf</tissue>
    </source>
</reference>
<organism evidence="2 3">
    <name type="scientific">Arabidopsis thaliana x Arabidopsis arenosa</name>
    <dbReference type="NCBI Taxonomy" id="1240361"/>
    <lineage>
        <taxon>Eukaryota</taxon>
        <taxon>Viridiplantae</taxon>
        <taxon>Streptophyta</taxon>
        <taxon>Embryophyta</taxon>
        <taxon>Tracheophyta</taxon>
        <taxon>Spermatophyta</taxon>
        <taxon>Magnoliopsida</taxon>
        <taxon>eudicotyledons</taxon>
        <taxon>Gunneridae</taxon>
        <taxon>Pentapetalae</taxon>
        <taxon>rosids</taxon>
        <taxon>malvids</taxon>
        <taxon>Brassicales</taxon>
        <taxon>Brassicaceae</taxon>
        <taxon>Camelineae</taxon>
        <taxon>Arabidopsis</taxon>
    </lineage>
</organism>
<accession>A0A8T1YC59</accession>